<dbReference type="EMBL" id="FNDU01000013">
    <property type="protein sequence ID" value="SDI87840.1"/>
    <property type="molecule type" value="Genomic_DNA"/>
</dbReference>
<dbReference type="GO" id="GO:0008270">
    <property type="term" value="F:zinc ion binding"/>
    <property type="evidence" value="ECO:0007669"/>
    <property type="project" value="InterPro"/>
</dbReference>
<dbReference type="InterPro" id="IPR002711">
    <property type="entry name" value="HNH"/>
</dbReference>
<dbReference type="SMART" id="SM00507">
    <property type="entry name" value="HNHc"/>
    <property type="match status" value="1"/>
</dbReference>
<dbReference type="InterPro" id="IPR003615">
    <property type="entry name" value="HNH_nuc"/>
</dbReference>
<dbReference type="CDD" id="cd00085">
    <property type="entry name" value="HNHc"/>
    <property type="match status" value="1"/>
</dbReference>
<dbReference type="RefSeq" id="WP_342750459.1">
    <property type="nucleotide sequence ID" value="NZ_FNDU01000013.1"/>
</dbReference>
<dbReference type="Proteomes" id="UP000199017">
    <property type="component" value="Unassembled WGS sequence"/>
</dbReference>
<dbReference type="GO" id="GO:0004519">
    <property type="term" value="F:endonuclease activity"/>
    <property type="evidence" value="ECO:0007669"/>
    <property type="project" value="InterPro"/>
</dbReference>
<sequence>MKRLQNIDINPRTGELNIGIMDKNSSFAIVVCNGRARLTELPDHGETKIVTHQGKVKRIKYDEGGGILVSMESVLTPRHVINNKQLVSIFKCSPQGGMRRSKDTNTLVIVSNNVESLYENKWLGGTLHYTGMGRVGDQSLEFMQNKTLNQSRVNGVEVHLFEVFKEQEYTYRGVVELAGDPYQERQLDEEGYLRLVWIFPLSLINESTQRINKETVKNAEGNRRHKARRMSDDELSKRAHSSTGQAGIRNTNTVYYQRDPYVAEYAKRWAKGICQLCENSAPFVNKKGEPFLHTHHIQWLSRGGEDTVENTIALCPNCHERMHVLNGKGDVEKLKTKVQQHFTSCN</sequence>
<dbReference type="GO" id="GO:0003676">
    <property type="term" value="F:nucleic acid binding"/>
    <property type="evidence" value="ECO:0007669"/>
    <property type="project" value="InterPro"/>
</dbReference>
<keyword evidence="4" id="KW-1185">Reference proteome</keyword>
<dbReference type="Pfam" id="PF26348">
    <property type="entry name" value="SRA_ScoMcrA"/>
    <property type="match status" value="1"/>
</dbReference>
<dbReference type="InterPro" id="IPR058712">
    <property type="entry name" value="SRA_ScoMcrA"/>
</dbReference>
<dbReference type="Pfam" id="PF17356">
    <property type="entry name" value="PBSX_XtrA"/>
    <property type="match status" value="1"/>
</dbReference>
<organism evidence="3 4">
    <name type="scientific">Alteribacillus bidgolensis</name>
    <dbReference type="NCBI Taxonomy" id="930129"/>
    <lineage>
        <taxon>Bacteria</taxon>
        <taxon>Bacillati</taxon>
        <taxon>Bacillota</taxon>
        <taxon>Bacilli</taxon>
        <taxon>Bacillales</taxon>
        <taxon>Bacillaceae</taxon>
        <taxon>Alteribacillus</taxon>
    </lineage>
</organism>
<evidence type="ECO:0000259" key="2">
    <source>
        <dbReference type="SMART" id="SM00507"/>
    </source>
</evidence>
<dbReference type="STRING" id="930129.SAMN05216352_113133"/>
<dbReference type="AlphaFoldDB" id="A0A1G8P7W3"/>
<evidence type="ECO:0000313" key="3">
    <source>
        <dbReference type="EMBL" id="SDI87840.1"/>
    </source>
</evidence>
<gene>
    <name evidence="3" type="ORF">SAMN05216352_113133</name>
</gene>
<feature type="domain" description="HNH nuclease" evidence="2">
    <location>
        <begin position="263"/>
        <end position="320"/>
    </location>
</feature>
<evidence type="ECO:0000313" key="4">
    <source>
        <dbReference type="Proteomes" id="UP000199017"/>
    </source>
</evidence>
<name>A0A1G8P7W3_9BACI</name>
<protein>
    <submittedName>
        <fullName evidence="3">5-methylcytosine-specific restriction enzyme A</fullName>
    </submittedName>
</protein>
<evidence type="ECO:0000256" key="1">
    <source>
        <dbReference type="SAM" id="MobiDB-lite"/>
    </source>
</evidence>
<dbReference type="InterPro" id="IPR035530">
    <property type="entry name" value="PBSX_XtrA"/>
</dbReference>
<dbReference type="Gene3D" id="1.10.30.50">
    <property type="match status" value="1"/>
</dbReference>
<accession>A0A1G8P7W3</accession>
<proteinExistence type="predicted"/>
<reference evidence="3 4" key="1">
    <citation type="submission" date="2016-10" db="EMBL/GenBank/DDBJ databases">
        <authorList>
            <person name="de Groot N.N."/>
        </authorList>
    </citation>
    <scope>NUCLEOTIDE SEQUENCE [LARGE SCALE GENOMIC DNA]</scope>
    <source>
        <strain evidence="4">P4B,CCM 7963,CECT 7998,DSM 25260,IBRC-M 10614,KCTC 13821</strain>
    </source>
</reference>
<dbReference type="Pfam" id="PF01844">
    <property type="entry name" value="HNH"/>
    <property type="match status" value="1"/>
</dbReference>
<feature type="region of interest" description="Disordered" evidence="1">
    <location>
        <begin position="218"/>
        <end position="246"/>
    </location>
</feature>